<dbReference type="PROSITE" id="PS51257">
    <property type="entry name" value="PROKAR_LIPOPROTEIN"/>
    <property type="match status" value="1"/>
</dbReference>
<dbReference type="PANTHER" id="PTHR30532:SF1">
    <property type="entry name" value="IRON(3+)-HYDROXAMATE-BINDING PROTEIN FHUD"/>
    <property type="match status" value="1"/>
</dbReference>
<dbReference type="PROSITE" id="PS50983">
    <property type="entry name" value="FE_B12_PBP"/>
    <property type="match status" value="1"/>
</dbReference>
<organism evidence="8 9">
    <name type="scientific">Leucobacter chromiireducens subsp. solipictus</name>
    <dbReference type="NCBI Taxonomy" id="398235"/>
    <lineage>
        <taxon>Bacteria</taxon>
        <taxon>Bacillati</taxon>
        <taxon>Actinomycetota</taxon>
        <taxon>Actinomycetes</taxon>
        <taxon>Micrococcales</taxon>
        <taxon>Microbacteriaceae</taxon>
        <taxon>Leucobacter</taxon>
    </lineage>
</organism>
<keyword evidence="9" id="KW-1185">Reference proteome</keyword>
<comment type="similarity">
    <text evidence="2">Belongs to the bacterial solute-binding protein 8 family.</text>
</comment>
<keyword evidence="5" id="KW-0175">Coiled coil</keyword>
<feature type="chain" id="PRO_5046737819" evidence="6">
    <location>
        <begin position="22"/>
        <end position="312"/>
    </location>
</feature>
<evidence type="ECO:0000256" key="2">
    <source>
        <dbReference type="ARBA" id="ARBA00008814"/>
    </source>
</evidence>
<feature type="domain" description="Fe/B12 periplasmic-binding" evidence="7">
    <location>
        <begin position="50"/>
        <end position="312"/>
    </location>
</feature>
<keyword evidence="3" id="KW-0813">Transport</keyword>
<evidence type="ECO:0000259" key="7">
    <source>
        <dbReference type="PROSITE" id="PS50983"/>
    </source>
</evidence>
<evidence type="ECO:0000256" key="5">
    <source>
        <dbReference type="SAM" id="Coils"/>
    </source>
</evidence>
<dbReference type="InterPro" id="IPR051313">
    <property type="entry name" value="Bact_iron-sidero_bind"/>
</dbReference>
<sequence>MRYAGALVAVLLVGTGLSACAPSTAGPQPGETRIVADALGEAEIPVDPQRIVATDFFSSSVLVDVGVTPVGVMQGIEEPGSRPERYIDALAGVEQVSTYAEINVEKVLDLDPDLIIVDAAFPEPETLDRLAAIAPLFHVDLTGSWSERALSIADAANEREQAETQQRQYEERAAEISAEYRELLDAQPLAIVSLNTNDATWASYAPGGWPTPSWVDIDATFRTPTDGEAKTSDEWAWISDEQLEKLDNAGFIVVLEPDQLQRLTGNRVWESLPAVRTGNVFSGFDAPATSSFLWGLDSLDAITSVLDQVTEG</sequence>
<dbReference type="PANTHER" id="PTHR30532">
    <property type="entry name" value="IRON III DICITRATE-BINDING PERIPLASMIC PROTEIN"/>
    <property type="match status" value="1"/>
</dbReference>
<dbReference type="EMBL" id="QYAC01000001">
    <property type="protein sequence ID" value="MBL3678017.1"/>
    <property type="molecule type" value="Genomic_DNA"/>
</dbReference>
<evidence type="ECO:0000256" key="1">
    <source>
        <dbReference type="ARBA" id="ARBA00004196"/>
    </source>
</evidence>
<dbReference type="Pfam" id="PF01497">
    <property type="entry name" value="Peripla_BP_2"/>
    <property type="match status" value="1"/>
</dbReference>
<evidence type="ECO:0000256" key="3">
    <source>
        <dbReference type="ARBA" id="ARBA00022448"/>
    </source>
</evidence>
<proteinExistence type="inferred from homology"/>
<evidence type="ECO:0000256" key="6">
    <source>
        <dbReference type="SAM" id="SignalP"/>
    </source>
</evidence>
<name>A0ABS1SD81_9MICO</name>
<evidence type="ECO:0000313" key="9">
    <source>
        <dbReference type="Proteomes" id="UP001645859"/>
    </source>
</evidence>
<feature type="signal peptide" evidence="6">
    <location>
        <begin position="1"/>
        <end position="21"/>
    </location>
</feature>
<accession>A0ABS1SD81</accession>
<dbReference type="InterPro" id="IPR002491">
    <property type="entry name" value="ABC_transptr_periplasmic_BD"/>
</dbReference>
<feature type="coiled-coil region" evidence="5">
    <location>
        <begin position="152"/>
        <end position="186"/>
    </location>
</feature>
<keyword evidence="4 6" id="KW-0732">Signal</keyword>
<evidence type="ECO:0000256" key="4">
    <source>
        <dbReference type="ARBA" id="ARBA00022729"/>
    </source>
</evidence>
<protein>
    <submittedName>
        <fullName evidence="8">ABC transporter substrate-binding protein</fullName>
    </submittedName>
</protein>
<comment type="subcellular location">
    <subcellularLocation>
        <location evidence="1">Cell envelope</location>
    </subcellularLocation>
</comment>
<reference evidence="8 9" key="1">
    <citation type="submission" date="2018-09" db="EMBL/GenBank/DDBJ databases">
        <title>Comparative genomics of Leucobacter spp.</title>
        <authorList>
            <person name="Reis A.C."/>
            <person name="Kolvenbach B.A."/>
            <person name="Corvini P.F.X."/>
            <person name="Nunes O.C."/>
        </authorList>
    </citation>
    <scope>NUCLEOTIDE SEQUENCE [LARGE SCALE GENOMIC DNA]</scope>
    <source>
        <strain evidence="8 9">TAN 31504</strain>
    </source>
</reference>
<evidence type="ECO:0000313" key="8">
    <source>
        <dbReference type="EMBL" id="MBL3678017.1"/>
    </source>
</evidence>
<comment type="caution">
    <text evidence="8">The sequence shown here is derived from an EMBL/GenBank/DDBJ whole genome shotgun (WGS) entry which is preliminary data.</text>
</comment>
<gene>
    <name evidence="8" type="ORF">D3230_01695</name>
</gene>
<dbReference type="Gene3D" id="3.40.50.1980">
    <property type="entry name" value="Nitrogenase molybdenum iron protein domain"/>
    <property type="match status" value="2"/>
</dbReference>
<dbReference type="Proteomes" id="UP001645859">
    <property type="component" value="Unassembled WGS sequence"/>
</dbReference>
<dbReference type="SUPFAM" id="SSF53807">
    <property type="entry name" value="Helical backbone' metal receptor"/>
    <property type="match status" value="1"/>
</dbReference>